<dbReference type="InterPro" id="IPR029033">
    <property type="entry name" value="His_PPase_superfam"/>
</dbReference>
<dbReference type="OrthoDB" id="9810154at2"/>
<proteinExistence type="predicted"/>
<keyword evidence="2" id="KW-1185">Reference proteome</keyword>
<dbReference type="RefSeq" id="WP_131448221.1">
    <property type="nucleotide sequence ID" value="NZ_SJZI01000009.1"/>
</dbReference>
<dbReference type="Proteomes" id="UP000295334">
    <property type="component" value="Unassembled WGS sequence"/>
</dbReference>
<dbReference type="SMART" id="SM00855">
    <property type="entry name" value="PGAM"/>
    <property type="match status" value="1"/>
</dbReference>
<evidence type="ECO:0000313" key="1">
    <source>
        <dbReference type="EMBL" id="TCJ17036.1"/>
    </source>
</evidence>
<protein>
    <submittedName>
        <fullName evidence="1">Histidine phosphatase family protein</fullName>
    </submittedName>
</protein>
<organism evidence="1 2">
    <name type="scientific">Flaviaesturariibacter flavus</name>
    <dbReference type="NCBI Taxonomy" id="2502780"/>
    <lineage>
        <taxon>Bacteria</taxon>
        <taxon>Pseudomonadati</taxon>
        <taxon>Bacteroidota</taxon>
        <taxon>Chitinophagia</taxon>
        <taxon>Chitinophagales</taxon>
        <taxon>Chitinophagaceae</taxon>
        <taxon>Flaviaestuariibacter</taxon>
    </lineage>
</organism>
<name>A0A4R1BIC8_9BACT</name>
<dbReference type="PANTHER" id="PTHR47623">
    <property type="entry name" value="OS09G0287300 PROTEIN"/>
    <property type="match status" value="1"/>
</dbReference>
<dbReference type="Gene3D" id="3.40.50.1240">
    <property type="entry name" value="Phosphoglycerate mutase-like"/>
    <property type="match status" value="1"/>
</dbReference>
<evidence type="ECO:0000313" key="2">
    <source>
        <dbReference type="Proteomes" id="UP000295334"/>
    </source>
</evidence>
<comment type="caution">
    <text evidence="1">The sequence shown here is derived from an EMBL/GenBank/DDBJ whole genome shotgun (WGS) entry which is preliminary data.</text>
</comment>
<dbReference type="SUPFAM" id="SSF53254">
    <property type="entry name" value="Phosphoglycerate mutase-like"/>
    <property type="match status" value="1"/>
</dbReference>
<dbReference type="Pfam" id="PF00300">
    <property type="entry name" value="His_Phos_1"/>
    <property type="match status" value="1"/>
</dbReference>
<dbReference type="EMBL" id="SJZI01000009">
    <property type="protein sequence ID" value="TCJ17036.1"/>
    <property type="molecule type" value="Genomic_DNA"/>
</dbReference>
<gene>
    <name evidence="1" type="ORF">EPD60_06920</name>
</gene>
<accession>A0A4R1BIC8</accession>
<reference evidence="1 2" key="1">
    <citation type="submission" date="2019-03" db="EMBL/GenBank/DDBJ databases">
        <authorList>
            <person name="Kim M.K.M."/>
        </authorList>
    </citation>
    <scope>NUCLEOTIDE SEQUENCE [LARGE SCALE GENOMIC DNA]</scope>
    <source>
        <strain evidence="1 2">17J68-12</strain>
    </source>
</reference>
<sequence>MKILLLVRHAKSSWDDITMKDFDRPLNERGKKDAPEMAERVKEKVKVEHFVTSPAKRARRTARFFAEAFGFEKDDIVVVDHLYEPTVQAFADAVAALPADKNVVALFAHNPGITEYVNTLTNVRIDDMPTCAVFAVGMEGKTWAEFATAEKKFLFFDYPKNPVG</sequence>
<dbReference type="PANTHER" id="PTHR47623:SF1">
    <property type="entry name" value="OS09G0287300 PROTEIN"/>
    <property type="match status" value="1"/>
</dbReference>
<dbReference type="AlphaFoldDB" id="A0A4R1BIC8"/>
<dbReference type="CDD" id="cd07067">
    <property type="entry name" value="HP_PGM_like"/>
    <property type="match status" value="1"/>
</dbReference>
<dbReference type="InterPro" id="IPR013078">
    <property type="entry name" value="His_Pase_superF_clade-1"/>
</dbReference>